<name>A0AA45UU80_ANAPH</name>
<comment type="caution">
    <text evidence="1">The sequence shown here is derived from an EMBL/GenBank/DDBJ whole genome shotgun (WGS) entry which is preliminary data.</text>
</comment>
<sequence length="85" mass="9204">MFPNPISITSADGSNFAIFTRSIARLSSGLEPSSTGTLRASSGKPLIRVLISASDRVLAPTRDNLSFVVTYDARCAVRRIYKEVI</sequence>
<gene>
    <name evidence="1" type="ORF">ANAPC1_01239</name>
</gene>
<evidence type="ECO:0000313" key="2">
    <source>
        <dbReference type="Proteomes" id="UP000078419"/>
    </source>
</evidence>
<reference evidence="2" key="1">
    <citation type="submission" date="2016-03" db="EMBL/GenBank/DDBJ databases">
        <authorList>
            <person name="Loux Valentin"/>
        </authorList>
    </citation>
    <scope>NUCLEOTIDE SEQUENCE [LARGE SCALE GENOMIC DNA]</scope>
    <source>
        <strain evidence="2">C1</strain>
    </source>
</reference>
<dbReference type="AlphaFoldDB" id="A0AA45UU80"/>
<protein>
    <submittedName>
        <fullName evidence="1">Uncharacterized protein</fullName>
    </submittedName>
</protein>
<dbReference type="EMBL" id="FLLR01000089">
    <property type="protein sequence ID" value="SBO14867.1"/>
    <property type="molecule type" value="Genomic_DNA"/>
</dbReference>
<accession>A0AA45UU80</accession>
<dbReference type="Proteomes" id="UP000078419">
    <property type="component" value="Unassembled WGS sequence"/>
</dbReference>
<proteinExistence type="predicted"/>
<organism evidence="1 2">
    <name type="scientific">Anaplasma phagocytophilum</name>
    <name type="common">Ehrlichia phagocytophila</name>
    <dbReference type="NCBI Taxonomy" id="948"/>
    <lineage>
        <taxon>Bacteria</taxon>
        <taxon>Pseudomonadati</taxon>
        <taxon>Pseudomonadota</taxon>
        <taxon>Alphaproteobacteria</taxon>
        <taxon>Rickettsiales</taxon>
        <taxon>Anaplasmataceae</taxon>
        <taxon>Anaplasma</taxon>
        <taxon>phagocytophilum group</taxon>
    </lineage>
</organism>
<evidence type="ECO:0000313" key="1">
    <source>
        <dbReference type="EMBL" id="SBO14867.1"/>
    </source>
</evidence>